<gene>
    <name evidence="1" type="ORF">SDC9_211857</name>
</gene>
<accession>A0A645JKZ1</accession>
<protein>
    <recommendedName>
        <fullName evidence="2">Trigger factor C-terminal domain-containing protein</fullName>
    </recommendedName>
</protein>
<reference evidence="1" key="1">
    <citation type="submission" date="2019-08" db="EMBL/GenBank/DDBJ databases">
        <authorList>
            <person name="Kucharzyk K."/>
            <person name="Murdoch R.W."/>
            <person name="Higgins S."/>
            <person name="Loffler F."/>
        </authorList>
    </citation>
    <scope>NUCLEOTIDE SEQUENCE</scope>
</reference>
<name>A0A645JKZ1_9ZZZZ</name>
<evidence type="ECO:0008006" key="2">
    <source>
        <dbReference type="Google" id="ProtNLM"/>
    </source>
</evidence>
<sequence>MELKNKLSEKDLKPKDTDVTALTAEIIAKNEGEITDQEAVNIAKKQLIDEAYDKMVERLVDSAEISK</sequence>
<proteinExistence type="predicted"/>
<comment type="caution">
    <text evidence="1">The sequence shown here is derived from an EMBL/GenBank/DDBJ whole genome shotgun (WGS) entry which is preliminary data.</text>
</comment>
<organism evidence="1">
    <name type="scientific">bioreactor metagenome</name>
    <dbReference type="NCBI Taxonomy" id="1076179"/>
    <lineage>
        <taxon>unclassified sequences</taxon>
        <taxon>metagenomes</taxon>
        <taxon>ecological metagenomes</taxon>
    </lineage>
</organism>
<evidence type="ECO:0000313" key="1">
    <source>
        <dbReference type="EMBL" id="MPN64086.1"/>
    </source>
</evidence>
<dbReference type="AlphaFoldDB" id="A0A645JKZ1"/>
<dbReference type="EMBL" id="VSSQ01144487">
    <property type="protein sequence ID" value="MPN64086.1"/>
    <property type="molecule type" value="Genomic_DNA"/>
</dbReference>